<dbReference type="EMBL" id="AZBU02000001">
    <property type="protein sequence ID" value="TMS32250.1"/>
    <property type="molecule type" value="Genomic_DNA"/>
</dbReference>
<dbReference type="Pfam" id="PF02932">
    <property type="entry name" value="Neur_chan_memb"/>
    <property type="match status" value="1"/>
</dbReference>
<comment type="similarity">
    <text evidence="15">Belongs to the ligand-gated ion channel (TC 1.A.9) family.</text>
</comment>
<dbReference type="SUPFAM" id="SSF63712">
    <property type="entry name" value="Nicotinic receptor ligand binding domain-like"/>
    <property type="match status" value="1"/>
</dbReference>
<evidence type="ECO:0000259" key="17">
    <source>
        <dbReference type="Pfam" id="PF02932"/>
    </source>
</evidence>
<comment type="subcellular location">
    <subcellularLocation>
        <location evidence="14">Postsynaptic cell membrane</location>
        <topology evidence="14">Multi-pass membrane protein</topology>
    </subcellularLocation>
</comment>
<evidence type="ECO:0000256" key="12">
    <source>
        <dbReference type="ARBA" id="ARBA00023286"/>
    </source>
</evidence>
<dbReference type="GO" id="GO:0004888">
    <property type="term" value="F:transmembrane signaling receptor activity"/>
    <property type="evidence" value="ECO:0007669"/>
    <property type="project" value="InterPro"/>
</dbReference>
<evidence type="ECO:0000256" key="7">
    <source>
        <dbReference type="ARBA" id="ARBA00023136"/>
    </source>
</evidence>
<evidence type="ECO:0000256" key="10">
    <source>
        <dbReference type="ARBA" id="ARBA00023180"/>
    </source>
</evidence>
<keyword evidence="5" id="KW-0770">Synapse</keyword>
<accession>A0A4U8UGW5</accession>
<dbReference type="FunFam" id="2.70.170.10:FF:000028">
    <property type="entry name" value="AcetylCholine Receptor"/>
    <property type="match status" value="1"/>
</dbReference>
<evidence type="ECO:0000256" key="4">
    <source>
        <dbReference type="ARBA" id="ARBA00022989"/>
    </source>
</evidence>
<evidence type="ECO:0000256" key="11">
    <source>
        <dbReference type="ARBA" id="ARBA00023257"/>
    </source>
</evidence>
<dbReference type="InterPro" id="IPR006201">
    <property type="entry name" value="Neur_channel"/>
</dbReference>
<dbReference type="GO" id="GO:0022848">
    <property type="term" value="F:acetylcholine-gated monoatomic cation-selective channel activity"/>
    <property type="evidence" value="ECO:0007669"/>
    <property type="project" value="InterPro"/>
</dbReference>
<dbReference type="GO" id="GO:0045211">
    <property type="term" value="C:postsynaptic membrane"/>
    <property type="evidence" value="ECO:0007669"/>
    <property type="project" value="UniProtKB-SubCell"/>
</dbReference>
<protein>
    <recommendedName>
        <fullName evidence="20">Neurotransmitter-gated ion-channel ligand-binding domain-containing protein</fullName>
    </recommendedName>
</protein>
<evidence type="ECO:0000313" key="19">
    <source>
        <dbReference type="Proteomes" id="UP000298663"/>
    </source>
</evidence>
<dbReference type="InterPro" id="IPR006029">
    <property type="entry name" value="Neurotrans-gated_channel_TM"/>
</dbReference>
<evidence type="ECO:0000256" key="3">
    <source>
        <dbReference type="ARBA" id="ARBA00022692"/>
    </source>
</evidence>
<dbReference type="Gene3D" id="1.20.58.390">
    <property type="entry name" value="Neurotransmitter-gated ion-channel transmembrane domain"/>
    <property type="match status" value="2"/>
</dbReference>
<dbReference type="AlphaFoldDB" id="A0A4U8UGW5"/>
<dbReference type="FunFam" id="1.20.58.390:FF:000043">
    <property type="entry name" value="AcetylCholine Receptor"/>
    <property type="match status" value="1"/>
</dbReference>
<keyword evidence="12" id="KW-1071">Ligand-gated ion channel</keyword>
<keyword evidence="13 15" id="KW-0407">Ion channel</keyword>
<dbReference type="InterPro" id="IPR002394">
    <property type="entry name" value="Nicotinic_acetylcholine_rcpt"/>
</dbReference>
<feature type="domain" description="Neurotransmitter-gated ion-channel ligand-binding" evidence="16">
    <location>
        <begin position="1"/>
        <end position="146"/>
    </location>
</feature>
<evidence type="ECO:0000256" key="1">
    <source>
        <dbReference type="ARBA" id="ARBA00022448"/>
    </source>
</evidence>
<evidence type="ECO:0000256" key="14">
    <source>
        <dbReference type="ARBA" id="ARBA00034104"/>
    </source>
</evidence>
<feature type="transmembrane region" description="Helical" evidence="15">
    <location>
        <begin position="387"/>
        <end position="410"/>
    </location>
</feature>
<dbReference type="PANTHER" id="PTHR18945">
    <property type="entry name" value="NEUROTRANSMITTER GATED ION CHANNEL"/>
    <property type="match status" value="1"/>
</dbReference>
<keyword evidence="2" id="KW-1003">Cell membrane</keyword>
<dbReference type="InterPro" id="IPR038050">
    <property type="entry name" value="Neuro_actylchol_rec"/>
</dbReference>
<keyword evidence="19" id="KW-1185">Reference proteome</keyword>
<evidence type="ECO:0008006" key="20">
    <source>
        <dbReference type="Google" id="ProtNLM"/>
    </source>
</evidence>
<proteinExistence type="inferred from homology"/>
<keyword evidence="9" id="KW-0675">Receptor</keyword>
<evidence type="ECO:0000256" key="2">
    <source>
        <dbReference type="ARBA" id="ARBA00022475"/>
    </source>
</evidence>
<dbReference type="Proteomes" id="UP000298663">
    <property type="component" value="Unassembled WGS sequence"/>
</dbReference>
<keyword evidence="11" id="KW-0628">Postsynaptic cell membrane</keyword>
<dbReference type="STRING" id="34508.A0A4U8UGW5"/>
<keyword evidence="1 15" id="KW-0813">Transport</keyword>
<keyword evidence="7 15" id="KW-0472">Membrane</keyword>
<evidence type="ECO:0000313" key="18">
    <source>
        <dbReference type="EMBL" id="TMS32250.1"/>
    </source>
</evidence>
<evidence type="ECO:0000256" key="8">
    <source>
        <dbReference type="ARBA" id="ARBA00023157"/>
    </source>
</evidence>
<sequence>MKWDPKEYGGITTIELPSDMLWKPDILLFNSADEHFDAGFPVNFLIKHTGEVLRAPPGIVKCSCKIDITWFPFDEQICYLKYGSWTYTGNKLDLHIIEVGEDERERYYVKNGEWDLLGTPTHYNATPFNDDKYVEVLFFLLLRRKTIYYGLNWIVPSMLISLCNVLGFNLPPESGEKITLQITNLLSVTVFLGMVADVTPPTSESVPIIAAFFGISMVILGSSIVFTVLIINFHFRSAKTHEMSNWMKSLFLNWLPWLLLMKRPGRLLEKPKRKTKRKDMIIQSIRVKRKDSVAARLVDHDSVPCMNNHIDVKQSLNNQNDKQSEYTISGRSISNVTELSQISVTIQPLLFEMRDLMKAVVNRIEEEDNEEEAREDWHFVAMVFDRFCLFLFSLAILAATFLIIFCTPSITDGFAI</sequence>
<dbReference type="InterPro" id="IPR006202">
    <property type="entry name" value="Neur_chan_lig-bd"/>
</dbReference>
<keyword evidence="6 15" id="KW-0406">Ion transport</keyword>
<evidence type="ECO:0000256" key="13">
    <source>
        <dbReference type="ARBA" id="ARBA00023303"/>
    </source>
</evidence>
<dbReference type="PRINTS" id="PR00254">
    <property type="entry name" value="NICOTINICR"/>
</dbReference>
<gene>
    <name evidence="18" type="ORF">L596_000117</name>
</gene>
<reference evidence="18 19" key="1">
    <citation type="journal article" date="2015" name="Genome Biol.">
        <title>Comparative genomics of Steinernema reveals deeply conserved gene regulatory networks.</title>
        <authorList>
            <person name="Dillman A.R."/>
            <person name="Macchietto M."/>
            <person name="Porter C.F."/>
            <person name="Rogers A."/>
            <person name="Williams B."/>
            <person name="Antoshechkin I."/>
            <person name="Lee M.M."/>
            <person name="Goodwin Z."/>
            <person name="Lu X."/>
            <person name="Lewis E.E."/>
            <person name="Goodrich-Blair H."/>
            <person name="Stock S.P."/>
            <person name="Adams B.J."/>
            <person name="Sternberg P.W."/>
            <person name="Mortazavi A."/>
        </authorList>
    </citation>
    <scope>NUCLEOTIDE SEQUENCE [LARGE SCALE GENOMIC DNA]</scope>
    <source>
        <strain evidence="18 19">ALL</strain>
    </source>
</reference>
<organism evidence="18 19">
    <name type="scientific">Steinernema carpocapsae</name>
    <name type="common">Entomopathogenic nematode</name>
    <dbReference type="NCBI Taxonomy" id="34508"/>
    <lineage>
        <taxon>Eukaryota</taxon>
        <taxon>Metazoa</taxon>
        <taxon>Ecdysozoa</taxon>
        <taxon>Nematoda</taxon>
        <taxon>Chromadorea</taxon>
        <taxon>Rhabditida</taxon>
        <taxon>Tylenchina</taxon>
        <taxon>Panagrolaimomorpha</taxon>
        <taxon>Strongyloidoidea</taxon>
        <taxon>Steinernematidae</taxon>
        <taxon>Steinernema</taxon>
    </lineage>
</organism>
<evidence type="ECO:0000256" key="15">
    <source>
        <dbReference type="RuleBase" id="RU000687"/>
    </source>
</evidence>
<feature type="transmembrane region" description="Helical" evidence="15">
    <location>
        <begin position="208"/>
        <end position="231"/>
    </location>
</feature>
<dbReference type="PROSITE" id="PS00236">
    <property type="entry name" value="NEUROTR_ION_CHANNEL"/>
    <property type="match status" value="1"/>
</dbReference>
<dbReference type="SUPFAM" id="SSF90112">
    <property type="entry name" value="Neurotransmitter-gated ion-channel transmembrane pore"/>
    <property type="match status" value="1"/>
</dbReference>
<dbReference type="Gene3D" id="2.70.170.10">
    <property type="entry name" value="Neurotransmitter-gated ion-channel ligand-binding domain"/>
    <property type="match status" value="1"/>
</dbReference>
<dbReference type="InterPro" id="IPR018000">
    <property type="entry name" value="Neurotransmitter_ion_chnl_CS"/>
</dbReference>
<keyword evidence="4 15" id="KW-1133">Transmembrane helix</keyword>
<dbReference type="PRINTS" id="PR00252">
    <property type="entry name" value="NRIONCHANNEL"/>
</dbReference>
<name>A0A4U8UGW5_STECR</name>
<dbReference type="CDD" id="cd18997">
    <property type="entry name" value="LGIC_ECD_nAChR"/>
    <property type="match status" value="1"/>
</dbReference>
<feature type="domain" description="Neurotransmitter-gated ion-channel transmembrane" evidence="17">
    <location>
        <begin position="154"/>
        <end position="403"/>
    </location>
</feature>
<evidence type="ECO:0000256" key="6">
    <source>
        <dbReference type="ARBA" id="ARBA00023065"/>
    </source>
</evidence>
<reference evidence="18 19" key="2">
    <citation type="journal article" date="2019" name="G3 (Bethesda)">
        <title>Hybrid Assembly of the Genome of the Entomopathogenic Nematode Steinernema carpocapsae Identifies the X-Chromosome.</title>
        <authorList>
            <person name="Serra L."/>
            <person name="Macchietto M."/>
            <person name="Macias-Munoz A."/>
            <person name="McGill C.J."/>
            <person name="Rodriguez I.M."/>
            <person name="Rodriguez B."/>
            <person name="Murad R."/>
            <person name="Mortazavi A."/>
        </authorList>
    </citation>
    <scope>NUCLEOTIDE SEQUENCE [LARGE SCALE GENOMIC DNA]</scope>
    <source>
        <strain evidence="18 19">ALL</strain>
    </source>
</reference>
<keyword evidence="10" id="KW-0325">Glycoprotein</keyword>
<evidence type="ECO:0000256" key="9">
    <source>
        <dbReference type="ARBA" id="ARBA00023170"/>
    </source>
</evidence>
<evidence type="ECO:0000259" key="16">
    <source>
        <dbReference type="Pfam" id="PF02931"/>
    </source>
</evidence>
<evidence type="ECO:0000256" key="5">
    <source>
        <dbReference type="ARBA" id="ARBA00023018"/>
    </source>
</evidence>
<dbReference type="InterPro" id="IPR036719">
    <property type="entry name" value="Neuro-gated_channel_TM_sf"/>
</dbReference>
<feature type="transmembrane region" description="Helical" evidence="15">
    <location>
        <begin position="179"/>
        <end position="196"/>
    </location>
</feature>
<comment type="caution">
    <text evidence="18">The sequence shown here is derived from an EMBL/GenBank/DDBJ whole genome shotgun (WGS) entry which is preliminary data.</text>
</comment>
<dbReference type="Pfam" id="PF02931">
    <property type="entry name" value="Neur_chan_LBD"/>
    <property type="match status" value="1"/>
</dbReference>
<dbReference type="CDD" id="cd19051">
    <property type="entry name" value="LGIC_TM_cation"/>
    <property type="match status" value="1"/>
</dbReference>
<dbReference type="InterPro" id="IPR036734">
    <property type="entry name" value="Neur_chan_lig-bd_sf"/>
</dbReference>
<dbReference type="OrthoDB" id="5975154at2759"/>
<keyword evidence="3 15" id="KW-0812">Transmembrane</keyword>
<keyword evidence="8" id="KW-1015">Disulfide bond</keyword>
<feature type="transmembrane region" description="Helical" evidence="15">
    <location>
        <begin position="147"/>
        <end position="167"/>
    </location>
</feature>